<dbReference type="AlphaFoldDB" id="A0A4R6U0F0"/>
<evidence type="ECO:0000256" key="5">
    <source>
        <dbReference type="ARBA" id="ARBA00022475"/>
    </source>
</evidence>
<dbReference type="InterPro" id="IPR000160">
    <property type="entry name" value="GGDEF_dom"/>
</dbReference>
<dbReference type="EC" id="2.7.7.65" evidence="4"/>
<dbReference type="SMART" id="SM01079">
    <property type="entry name" value="CHASE"/>
    <property type="match status" value="1"/>
</dbReference>
<dbReference type="Pfam" id="PF02743">
    <property type="entry name" value="dCache_1"/>
    <property type="match status" value="1"/>
</dbReference>
<dbReference type="RefSeq" id="WP_166627822.1">
    <property type="nucleotide sequence ID" value="NZ_LNJZ01000009.1"/>
</dbReference>
<evidence type="ECO:0000256" key="9">
    <source>
        <dbReference type="ARBA" id="ARBA00034247"/>
    </source>
</evidence>
<comment type="caution">
    <text evidence="15">The sequence shown here is derived from an EMBL/GenBank/DDBJ whole genome shotgun (WGS) entry which is preliminary data.</text>
</comment>
<dbReference type="SMART" id="SM00267">
    <property type="entry name" value="GGDEF"/>
    <property type="match status" value="1"/>
</dbReference>
<evidence type="ECO:0000256" key="10">
    <source>
        <dbReference type="SAM" id="Phobius"/>
    </source>
</evidence>
<dbReference type="Gene3D" id="3.30.450.20">
    <property type="entry name" value="PAS domain"/>
    <property type="match status" value="1"/>
</dbReference>
<dbReference type="Pfam" id="PF03924">
    <property type="entry name" value="CHASE"/>
    <property type="match status" value="1"/>
</dbReference>
<dbReference type="Pfam" id="PF00990">
    <property type="entry name" value="GGDEF"/>
    <property type="match status" value="1"/>
</dbReference>
<dbReference type="InterPro" id="IPR003660">
    <property type="entry name" value="HAMP_dom"/>
</dbReference>
<dbReference type="GO" id="GO:1902201">
    <property type="term" value="P:negative regulation of bacterial-type flagellum-dependent cell motility"/>
    <property type="evidence" value="ECO:0007669"/>
    <property type="project" value="TreeGrafter"/>
</dbReference>
<dbReference type="PROSITE" id="PS50887">
    <property type="entry name" value="GGDEF"/>
    <property type="match status" value="1"/>
</dbReference>
<evidence type="ECO:0000256" key="3">
    <source>
        <dbReference type="ARBA" id="ARBA00004651"/>
    </source>
</evidence>
<dbReference type="PANTHER" id="PTHR45138">
    <property type="entry name" value="REGULATORY COMPONENTS OF SENSORY TRANSDUCTION SYSTEM"/>
    <property type="match status" value="1"/>
</dbReference>
<dbReference type="InterPro" id="IPR050469">
    <property type="entry name" value="Diguanylate_Cyclase"/>
</dbReference>
<dbReference type="InterPro" id="IPR006189">
    <property type="entry name" value="CHASE_dom"/>
</dbReference>
<dbReference type="SUPFAM" id="SSF55073">
    <property type="entry name" value="Nucleotide cyclase"/>
    <property type="match status" value="1"/>
</dbReference>
<reference evidence="15 16" key="1">
    <citation type="submission" date="2019-03" db="EMBL/GenBank/DDBJ databases">
        <title>Genomic Encyclopedia of Type Strains, Phase IV (KMG-IV): sequencing the most valuable type-strain genomes for metagenomic binning, comparative biology and taxonomic classification.</title>
        <authorList>
            <person name="Goeker M."/>
        </authorList>
    </citation>
    <scope>NUCLEOTIDE SEQUENCE [LARGE SCALE GENOMIC DNA]</scope>
    <source>
        <strain evidence="15 16">DSM 28679</strain>
    </source>
</reference>
<feature type="domain" description="CHASE" evidence="12">
    <location>
        <begin position="101"/>
        <end position="181"/>
    </location>
</feature>
<dbReference type="CDD" id="cd01949">
    <property type="entry name" value="GGDEF"/>
    <property type="match status" value="1"/>
</dbReference>
<evidence type="ECO:0000259" key="14">
    <source>
        <dbReference type="PROSITE" id="PS50887"/>
    </source>
</evidence>
<dbReference type="GO" id="GO:0052621">
    <property type="term" value="F:diguanylate cyclase activity"/>
    <property type="evidence" value="ECO:0007669"/>
    <property type="project" value="UniProtKB-EC"/>
</dbReference>
<dbReference type="InterPro" id="IPR033479">
    <property type="entry name" value="dCache_1"/>
</dbReference>
<feature type="signal peptide" evidence="11">
    <location>
        <begin position="1"/>
        <end position="22"/>
    </location>
</feature>
<dbReference type="SUPFAM" id="SSF158472">
    <property type="entry name" value="HAMP domain-like"/>
    <property type="match status" value="1"/>
</dbReference>
<comment type="subcellular location">
    <subcellularLocation>
        <location evidence="2">Cell inner membrane</location>
    </subcellularLocation>
    <subcellularLocation>
        <location evidence="3">Cell membrane</location>
        <topology evidence="3">Multi-pass membrane protein</topology>
    </subcellularLocation>
</comment>
<keyword evidence="16" id="KW-1185">Reference proteome</keyword>
<evidence type="ECO:0000259" key="13">
    <source>
        <dbReference type="PROSITE" id="PS50885"/>
    </source>
</evidence>
<dbReference type="PROSITE" id="PS50839">
    <property type="entry name" value="CHASE"/>
    <property type="match status" value="1"/>
</dbReference>
<feature type="chain" id="PRO_5020358399" description="diguanylate cyclase" evidence="11">
    <location>
        <begin position="23"/>
        <end position="881"/>
    </location>
</feature>
<sequence length="881" mass="98744">MKKLLIRTILLLMAGAGLTLLAEQFSASLHERMHQKEQDAYLADIRDNLQARIDRIITNNRNLATQLAAQPDTFNNPAGSELLNSLRTTDPVASISLSRNYKIFHVIPEENNEAIANMDYLLYPENMRSIRRAFITGETVISEPYRLQQTSRPGMIIRTPVALPVDQLGMVSTAVDIQSLLLAAGHQPERYGLLVELHHPEYSDHMVQGDSETFRRLPPGVMVTLPEQAIWDIRSLPRQSDHKSFKIRQDLIRLGGAGLTTLLLVYCLKRHGLLSGLFSSRRKITLRLSLLLLTVTPIVVLIMLFELLYYSSVQQVSQQQLKQQSETLLQQAGTQIQAVLGTPRQAAFNSELFHQDVLKASRSEDILGFFATQLRIQPYLSFLAMANTEGEFYAASRPPGGTDRTLRMQWATLATGREMRVHWVNDNNRPSVSFIRGNPAYDSRDQAWYQQAQKNLSMQWYPPHLYKTFDDKKQYAGLGIGISAPLFDSNNIFIGVISADVALSQLDEVLEKHDNNRQATLVLSEADGTLLATSGRDQVYQSDGDTLRRLSLADSSNPVIRAMSGILSTDSSGTPSMKVAGETYLLAWQNIILPDGPELRLAIAMPASSQTALTNMIWRDALSAGWLILMFSSLVVIFVTDRISRPLLALERWATRLRRGQWAAPLPDVGPVREMVSLAHSLDSMAQQLQAHTSELEHQVNLRTEELSRANRLLEQQSITDGLTGLANRRCLDQQSLRLWQQAQRQRSSFALLMIDIDWFKNYNDHYGHLQGDDTLRRVATILDTHARRPGDLAARYGGEEFVLVLSDTPDKTARDIAAHILAAVNLEQIEHKHSPLGHITVSIGLAACEHVLPGMEFGQLLQQADNALYQAKQQGRNRVA</sequence>
<dbReference type="PROSITE" id="PS50885">
    <property type="entry name" value="HAMP"/>
    <property type="match status" value="1"/>
</dbReference>
<dbReference type="SMART" id="SM00304">
    <property type="entry name" value="HAMP"/>
    <property type="match status" value="1"/>
</dbReference>
<evidence type="ECO:0000256" key="8">
    <source>
        <dbReference type="ARBA" id="ARBA00023136"/>
    </source>
</evidence>
<accession>A0A4R6U0F0</accession>
<evidence type="ECO:0000256" key="11">
    <source>
        <dbReference type="SAM" id="SignalP"/>
    </source>
</evidence>
<dbReference type="GO" id="GO:0007165">
    <property type="term" value="P:signal transduction"/>
    <property type="evidence" value="ECO:0007669"/>
    <property type="project" value="InterPro"/>
</dbReference>
<dbReference type="EMBL" id="SNYK01000002">
    <property type="protein sequence ID" value="TDQ39411.1"/>
    <property type="molecule type" value="Genomic_DNA"/>
</dbReference>
<dbReference type="NCBIfam" id="TIGR00254">
    <property type="entry name" value="GGDEF"/>
    <property type="match status" value="1"/>
</dbReference>
<evidence type="ECO:0000256" key="4">
    <source>
        <dbReference type="ARBA" id="ARBA00012528"/>
    </source>
</evidence>
<feature type="domain" description="GGDEF" evidence="14">
    <location>
        <begin position="748"/>
        <end position="881"/>
    </location>
</feature>
<feature type="transmembrane region" description="Helical" evidence="10">
    <location>
        <begin position="251"/>
        <end position="268"/>
    </location>
</feature>
<dbReference type="InterPro" id="IPR043128">
    <property type="entry name" value="Rev_trsase/Diguanyl_cyclase"/>
</dbReference>
<organism evidence="15 16">
    <name type="scientific">Thiopseudomonas denitrificans</name>
    <dbReference type="NCBI Taxonomy" id="1501432"/>
    <lineage>
        <taxon>Bacteria</taxon>
        <taxon>Pseudomonadati</taxon>
        <taxon>Pseudomonadota</taxon>
        <taxon>Gammaproteobacteria</taxon>
        <taxon>Pseudomonadales</taxon>
        <taxon>Pseudomonadaceae</taxon>
        <taxon>Thiopseudomonas</taxon>
    </lineage>
</organism>
<dbReference type="Pfam" id="PF00672">
    <property type="entry name" value="HAMP"/>
    <property type="match status" value="1"/>
</dbReference>
<dbReference type="Proteomes" id="UP000294575">
    <property type="component" value="Unassembled WGS sequence"/>
</dbReference>
<dbReference type="InterPro" id="IPR029787">
    <property type="entry name" value="Nucleotide_cyclase"/>
</dbReference>
<keyword evidence="11" id="KW-0732">Signal</keyword>
<evidence type="ECO:0000256" key="7">
    <source>
        <dbReference type="ARBA" id="ARBA00022989"/>
    </source>
</evidence>
<dbReference type="Gene3D" id="3.30.450.350">
    <property type="entry name" value="CHASE domain"/>
    <property type="match status" value="1"/>
</dbReference>
<evidence type="ECO:0000313" key="15">
    <source>
        <dbReference type="EMBL" id="TDQ39411.1"/>
    </source>
</evidence>
<proteinExistence type="predicted"/>
<dbReference type="InterPro" id="IPR042240">
    <property type="entry name" value="CHASE_sf"/>
</dbReference>
<protein>
    <recommendedName>
        <fullName evidence="4">diguanylate cyclase</fullName>
        <ecNumber evidence="4">2.7.7.65</ecNumber>
    </recommendedName>
</protein>
<dbReference type="FunFam" id="3.30.70.270:FF:000001">
    <property type="entry name" value="Diguanylate cyclase domain protein"/>
    <property type="match status" value="1"/>
</dbReference>
<feature type="transmembrane region" description="Helical" evidence="10">
    <location>
        <begin position="288"/>
        <end position="310"/>
    </location>
</feature>
<evidence type="ECO:0000256" key="1">
    <source>
        <dbReference type="ARBA" id="ARBA00001946"/>
    </source>
</evidence>
<feature type="domain" description="HAMP" evidence="13">
    <location>
        <begin position="641"/>
        <end position="694"/>
    </location>
</feature>
<keyword evidence="6 10" id="KW-0812">Transmembrane</keyword>
<dbReference type="PANTHER" id="PTHR45138:SF9">
    <property type="entry name" value="DIGUANYLATE CYCLASE DGCM-RELATED"/>
    <property type="match status" value="1"/>
</dbReference>
<dbReference type="GO" id="GO:0005886">
    <property type="term" value="C:plasma membrane"/>
    <property type="evidence" value="ECO:0007669"/>
    <property type="project" value="UniProtKB-SubCell"/>
</dbReference>
<keyword evidence="5" id="KW-1003">Cell membrane</keyword>
<comment type="cofactor">
    <cofactor evidence="1">
        <name>Mg(2+)</name>
        <dbReference type="ChEBI" id="CHEBI:18420"/>
    </cofactor>
</comment>
<name>A0A4R6U0F0_9GAMM</name>
<dbReference type="GO" id="GO:0043709">
    <property type="term" value="P:cell adhesion involved in single-species biofilm formation"/>
    <property type="evidence" value="ECO:0007669"/>
    <property type="project" value="TreeGrafter"/>
</dbReference>
<comment type="catalytic activity">
    <reaction evidence="9">
        <text>2 GTP = 3',3'-c-di-GMP + 2 diphosphate</text>
        <dbReference type="Rhea" id="RHEA:24898"/>
        <dbReference type="ChEBI" id="CHEBI:33019"/>
        <dbReference type="ChEBI" id="CHEBI:37565"/>
        <dbReference type="ChEBI" id="CHEBI:58805"/>
        <dbReference type="EC" id="2.7.7.65"/>
    </reaction>
</comment>
<gene>
    <name evidence="15" type="ORF">DFQ45_102103</name>
</gene>
<keyword evidence="8 10" id="KW-0472">Membrane</keyword>
<evidence type="ECO:0000313" key="16">
    <source>
        <dbReference type="Proteomes" id="UP000294575"/>
    </source>
</evidence>
<evidence type="ECO:0000256" key="2">
    <source>
        <dbReference type="ARBA" id="ARBA00004533"/>
    </source>
</evidence>
<dbReference type="Gene3D" id="6.10.340.10">
    <property type="match status" value="1"/>
</dbReference>
<keyword evidence="7 10" id="KW-1133">Transmembrane helix</keyword>
<dbReference type="Gene3D" id="3.30.70.270">
    <property type="match status" value="1"/>
</dbReference>
<evidence type="ECO:0000256" key="6">
    <source>
        <dbReference type="ARBA" id="ARBA00022692"/>
    </source>
</evidence>
<evidence type="ECO:0000259" key="12">
    <source>
        <dbReference type="PROSITE" id="PS50839"/>
    </source>
</evidence>